<gene>
    <name evidence="1" type="ORF">P7K49_038915</name>
</gene>
<keyword evidence="2" id="KW-1185">Reference proteome</keyword>
<evidence type="ECO:0000313" key="1">
    <source>
        <dbReference type="EMBL" id="KAK2083679.1"/>
    </source>
</evidence>
<protein>
    <submittedName>
        <fullName evidence="1">Uncharacterized protein</fullName>
    </submittedName>
</protein>
<accession>A0ABQ9TG11</accession>
<evidence type="ECO:0000313" key="2">
    <source>
        <dbReference type="Proteomes" id="UP001266305"/>
    </source>
</evidence>
<organism evidence="1 2">
    <name type="scientific">Saguinus oedipus</name>
    <name type="common">Cotton-top tamarin</name>
    <name type="synonym">Oedipomidas oedipus</name>
    <dbReference type="NCBI Taxonomy" id="9490"/>
    <lineage>
        <taxon>Eukaryota</taxon>
        <taxon>Metazoa</taxon>
        <taxon>Chordata</taxon>
        <taxon>Craniata</taxon>
        <taxon>Vertebrata</taxon>
        <taxon>Euteleostomi</taxon>
        <taxon>Mammalia</taxon>
        <taxon>Eutheria</taxon>
        <taxon>Euarchontoglires</taxon>
        <taxon>Primates</taxon>
        <taxon>Haplorrhini</taxon>
        <taxon>Platyrrhini</taxon>
        <taxon>Cebidae</taxon>
        <taxon>Callitrichinae</taxon>
        <taxon>Saguinus</taxon>
    </lineage>
</organism>
<reference evidence="1 2" key="1">
    <citation type="submission" date="2023-05" db="EMBL/GenBank/DDBJ databases">
        <title>B98-5 Cell Line De Novo Hybrid Assembly: An Optical Mapping Approach.</title>
        <authorList>
            <person name="Kananen K."/>
            <person name="Auerbach J.A."/>
            <person name="Kautto E."/>
            <person name="Blachly J.S."/>
        </authorList>
    </citation>
    <scope>NUCLEOTIDE SEQUENCE [LARGE SCALE GENOMIC DNA]</scope>
    <source>
        <strain evidence="1">B95-8</strain>
        <tissue evidence="1">Cell line</tissue>
    </source>
</reference>
<proteinExistence type="predicted"/>
<dbReference type="Proteomes" id="UP001266305">
    <property type="component" value="Unassembled WGS sequence"/>
</dbReference>
<name>A0ABQ9TG11_SAGOE</name>
<dbReference type="EMBL" id="JASSZA010000023">
    <property type="protein sequence ID" value="KAK2083679.1"/>
    <property type="molecule type" value="Genomic_DNA"/>
</dbReference>
<comment type="caution">
    <text evidence="1">The sequence shown here is derived from an EMBL/GenBank/DDBJ whole genome shotgun (WGS) entry which is preliminary data.</text>
</comment>
<sequence length="59" mass="6742">MTFLSPHCLHLGFQALKGPVASLGPEARLDHVDIKESQGVQDWFIFLNYQDPQEQFVEL</sequence>